<comment type="subcellular location">
    <subcellularLocation>
        <location evidence="2">Golgi apparatus</location>
        <location evidence="2">trans-Golgi network</location>
    </subcellularLocation>
</comment>
<keyword evidence="2" id="KW-0653">Protein transport</keyword>
<comment type="subunit">
    <text evidence="2">Component of the Golgi-associated retrograde protein (GARP) complex.</text>
</comment>
<dbReference type="GO" id="GO:0005829">
    <property type="term" value="C:cytosol"/>
    <property type="evidence" value="ECO:0007669"/>
    <property type="project" value="GOC"/>
</dbReference>
<dbReference type="PANTHER" id="PTHR15954:SF4">
    <property type="entry name" value="VACUOLAR PROTEIN SORTING-ASSOCIATED PROTEIN 51 HOMOLOG"/>
    <property type="match status" value="1"/>
</dbReference>
<dbReference type="GO" id="GO:0015031">
    <property type="term" value="P:protein transport"/>
    <property type="evidence" value="ECO:0007669"/>
    <property type="project" value="UniProtKB-UniRule"/>
</dbReference>
<evidence type="ECO:0000256" key="1">
    <source>
        <dbReference type="ARBA" id="ARBA00006080"/>
    </source>
</evidence>
<dbReference type="GO" id="GO:0007041">
    <property type="term" value="P:lysosomal transport"/>
    <property type="evidence" value="ECO:0007669"/>
    <property type="project" value="TreeGrafter"/>
</dbReference>
<name>A0A830HHS4_9CHLO</name>
<feature type="compositionally biased region" description="Gly residues" evidence="4">
    <location>
        <begin position="42"/>
        <end position="52"/>
    </location>
</feature>
<feature type="region of interest" description="Disordered" evidence="4">
    <location>
        <begin position="28"/>
        <end position="70"/>
    </location>
</feature>
<evidence type="ECO:0000256" key="2">
    <source>
        <dbReference type="RuleBase" id="RU368010"/>
    </source>
</evidence>
<evidence type="ECO:0000256" key="4">
    <source>
        <dbReference type="SAM" id="MobiDB-lite"/>
    </source>
</evidence>
<keyword evidence="2" id="KW-0333">Golgi apparatus</keyword>
<dbReference type="GO" id="GO:0042147">
    <property type="term" value="P:retrograde transport, endosome to Golgi"/>
    <property type="evidence" value="ECO:0007669"/>
    <property type="project" value="UniProtKB-UniRule"/>
</dbReference>
<dbReference type="GO" id="GO:1990745">
    <property type="term" value="C:EARP complex"/>
    <property type="evidence" value="ECO:0007669"/>
    <property type="project" value="TreeGrafter"/>
</dbReference>
<sequence length="813" mass="85729">MASSESPSSAEDASLKAQRVKSLLSSYYGAAEDPSSNNNGHGDNGAGAGGGRTSHLRLSSPSSSSSSSVSLNVDAAHFDKDRFMRQLLRGTRLDGLLKKHADMSSEIRSLDSDMQMLVYENYSKFIAATDTIRTMKHNVDTMTSNTDQLMTLMGGVAVRSDSVNDKLDKQRNKIEELSRVRTVLKKLQVLLDLPARLKACLEADALTLAVGYVAGAKPLLSRYAALADIRPSVEQASVELRKRLYARLGLAGEDENNGGEGEGGQQQQQQQKRATTTSEQAECIALLGKLGEPTERLQADLLGAWCAELKVALASVTASEQEEVREASVPPPPPPPPQEVVRRVSTSFLGEVARCAKVYAELFPPEGRATLVASLSELFKKCFATLEASLSYLPGDDDSEEDDGSESLTSVRSLVAGGGSSSTRGAAALASALASVCGDLESLSPLLPELKLAERSQSLMENVLRARVARMLSLLEARIEGDIVRNAAGDGASTTTLQDAYGAAVSCQRDGLAAYLGECRVMMGGIAGDVRLVLVEVCGAGALRLASCASDAVQRWSCAQLGAYLAWGTASDPPPQGGPPPSSRAPPPPGALLTCAMLLKQYSATAAAKEVESALGDGVTAADALRSMGPSFVESSQRALMAYAEAVGRRLALTAGTSFELVAWRTMSSAPRRVSEGMKMVLSQVADVETETRQLLPSTGAAGESAQLVARDVERMVGGSGDGITYAEELVGRAVAVMLGDLIARVRASTFSVCGLQQLQLDVHALRGLSRFSAGDAVPASTMLDRVLAAAERRCLETPTLLEKPILERLSSG</sequence>
<accession>A0A830HHS4</accession>
<dbReference type="AlphaFoldDB" id="A0A830HHS4"/>
<feature type="coiled-coil region" evidence="3">
    <location>
        <begin position="160"/>
        <end position="187"/>
    </location>
</feature>
<keyword evidence="6" id="KW-1185">Reference proteome</keyword>
<dbReference type="GO" id="GO:0000938">
    <property type="term" value="C:GARP complex"/>
    <property type="evidence" value="ECO:0007669"/>
    <property type="project" value="UniProtKB-UniRule"/>
</dbReference>
<dbReference type="GO" id="GO:0048193">
    <property type="term" value="P:Golgi vesicle transport"/>
    <property type="evidence" value="ECO:0007669"/>
    <property type="project" value="TreeGrafter"/>
</dbReference>
<dbReference type="PANTHER" id="PTHR15954">
    <property type="entry name" value="VACUOLAR PROTEIN SORTING-ASSOCIATED PROTEIN 51 HOMOLOG"/>
    <property type="match status" value="1"/>
</dbReference>
<dbReference type="InterPro" id="IPR014812">
    <property type="entry name" value="Vps51"/>
</dbReference>
<comment type="caution">
    <text evidence="5">The sequence shown here is derived from an EMBL/GenBank/DDBJ whole genome shotgun (WGS) entry which is preliminary data.</text>
</comment>
<comment type="similarity">
    <text evidence="1 2">Belongs to the VPS51 family.</text>
</comment>
<evidence type="ECO:0000256" key="3">
    <source>
        <dbReference type="SAM" id="Coils"/>
    </source>
</evidence>
<keyword evidence="2" id="KW-0445">Lipid transport</keyword>
<protein>
    <recommendedName>
        <fullName evidence="2">Vacuolar protein sorting-associated protein 51 homolog</fullName>
    </recommendedName>
</protein>
<dbReference type="GO" id="GO:0006869">
    <property type="term" value="P:lipid transport"/>
    <property type="evidence" value="ECO:0007669"/>
    <property type="project" value="UniProtKB-UniRule"/>
</dbReference>
<keyword evidence="2" id="KW-0813">Transport</keyword>
<dbReference type="GO" id="GO:0016020">
    <property type="term" value="C:membrane"/>
    <property type="evidence" value="ECO:0007669"/>
    <property type="project" value="TreeGrafter"/>
</dbReference>
<organism evidence="5 6">
    <name type="scientific">Pycnococcus provasolii</name>
    <dbReference type="NCBI Taxonomy" id="41880"/>
    <lineage>
        <taxon>Eukaryota</taxon>
        <taxon>Viridiplantae</taxon>
        <taxon>Chlorophyta</taxon>
        <taxon>Pseudoscourfieldiophyceae</taxon>
        <taxon>Pseudoscourfieldiales</taxon>
        <taxon>Pycnococcaceae</taxon>
        <taxon>Pycnococcus</taxon>
    </lineage>
</organism>
<dbReference type="GO" id="GO:0032456">
    <property type="term" value="P:endocytic recycling"/>
    <property type="evidence" value="ECO:0007669"/>
    <property type="project" value="TreeGrafter"/>
</dbReference>
<gene>
    <name evidence="5" type="ORF">PPROV_000408200</name>
</gene>
<keyword evidence="3" id="KW-0175">Coiled coil</keyword>
<proteinExistence type="inferred from homology"/>
<dbReference type="OrthoDB" id="203678at2759"/>
<evidence type="ECO:0000313" key="5">
    <source>
        <dbReference type="EMBL" id="GHP05330.1"/>
    </source>
</evidence>
<dbReference type="Pfam" id="PF08700">
    <property type="entry name" value="VPS51_Exo84_N"/>
    <property type="match status" value="1"/>
</dbReference>
<feature type="compositionally biased region" description="Low complexity" evidence="4">
    <location>
        <begin position="59"/>
        <end position="70"/>
    </location>
</feature>
<reference evidence="5" key="1">
    <citation type="submission" date="2020-10" db="EMBL/GenBank/DDBJ databases">
        <title>Unveiling of a novel bifunctional photoreceptor, Dualchrome1, isolated from a cosmopolitan green alga.</title>
        <authorList>
            <person name="Suzuki S."/>
            <person name="Kawachi M."/>
        </authorList>
    </citation>
    <scope>NUCLEOTIDE SEQUENCE</scope>
    <source>
        <strain evidence="5">NIES 2893</strain>
    </source>
</reference>
<comment type="function">
    <text evidence="2">Acts as component of the GARP complex that is involved in retrograde transport from early and late endosomes to the trans-Golgi network (TGN).</text>
</comment>
<dbReference type="Proteomes" id="UP000660262">
    <property type="component" value="Unassembled WGS sequence"/>
</dbReference>
<feature type="region of interest" description="Disordered" evidence="4">
    <location>
        <begin position="252"/>
        <end position="275"/>
    </location>
</feature>
<evidence type="ECO:0000313" key="6">
    <source>
        <dbReference type="Proteomes" id="UP000660262"/>
    </source>
</evidence>
<dbReference type="GO" id="GO:0007030">
    <property type="term" value="P:Golgi organization"/>
    <property type="evidence" value="ECO:0007669"/>
    <property type="project" value="UniProtKB-UniRule"/>
</dbReference>
<dbReference type="EMBL" id="BNJQ01000010">
    <property type="protein sequence ID" value="GHP05330.1"/>
    <property type="molecule type" value="Genomic_DNA"/>
</dbReference>